<evidence type="ECO:0000313" key="3">
    <source>
        <dbReference type="Proteomes" id="UP001152130"/>
    </source>
</evidence>
<comment type="caution">
    <text evidence="2">The sequence shown here is derived from an EMBL/GenBank/DDBJ whole genome shotgun (WGS) entry which is preliminary data.</text>
</comment>
<organism evidence="2 3">
    <name type="scientific">Fusarium irregulare</name>
    <dbReference type="NCBI Taxonomy" id="2494466"/>
    <lineage>
        <taxon>Eukaryota</taxon>
        <taxon>Fungi</taxon>
        <taxon>Dikarya</taxon>
        <taxon>Ascomycota</taxon>
        <taxon>Pezizomycotina</taxon>
        <taxon>Sordariomycetes</taxon>
        <taxon>Hypocreomycetidae</taxon>
        <taxon>Hypocreales</taxon>
        <taxon>Nectriaceae</taxon>
        <taxon>Fusarium</taxon>
        <taxon>Fusarium incarnatum-equiseti species complex</taxon>
    </lineage>
</organism>
<name>A0A9W8Q0Y3_9HYPO</name>
<reference evidence="2" key="1">
    <citation type="submission" date="2022-10" db="EMBL/GenBank/DDBJ databases">
        <title>Fusarium specimens isolated from Avocado Roots.</title>
        <authorList>
            <person name="Stajich J."/>
            <person name="Roper C."/>
            <person name="Heimlech-Rivalta G."/>
        </authorList>
    </citation>
    <scope>NUCLEOTIDE SEQUENCE</scope>
    <source>
        <strain evidence="2">CF00143</strain>
    </source>
</reference>
<dbReference type="Proteomes" id="UP001152130">
    <property type="component" value="Unassembled WGS sequence"/>
</dbReference>
<protein>
    <submittedName>
        <fullName evidence="2">Uncharacterized protein</fullName>
    </submittedName>
</protein>
<feature type="region of interest" description="Disordered" evidence="1">
    <location>
        <begin position="21"/>
        <end position="40"/>
    </location>
</feature>
<evidence type="ECO:0000313" key="2">
    <source>
        <dbReference type="EMBL" id="KAJ4022730.1"/>
    </source>
</evidence>
<accession>A0A9W8Q0Y3</accession>
<sequence>MAPSEFSLRLHKAASNKDLKISVARRAPGTPDSGPESRNTVAIVDHEAVIDELQSILMELPTEQPSGSEDIYGLDTSITWQSDDLEWMNGGHQGCGGGESFVTVGEEQKKKFKRAVEIVYEISGAGSL</sequence>
<keyword evidence="3" id="KW-1185">Reference proteome</keyword>
<proteinExistence type="predicted"/>
<dbReference type="EMBL" id="JAPDHF010000002">
    <property type="protein sequence ID" value="KAJ4022730.1"/>
    <property type="molecule type" value="Genomic_DNA"/>
</dbReference>
<gene>
    <name evidence="2" type="ORF">NW766_001777</name>
</gene>
<evidence type="ECO:0000256" key="1">
    <source>
        <dbReference type="SAM" id="MobiDB-lite"/>
    </source>
</evidence>
<dbReference type="AlphaFoldDB" id="A0A9W8Q0Y3"/>